<name>A0AAV5I9C5_9ROSI</name>
<comment type="caution">
    <text evidence="1">The sequence shown here is derived from an EMBL/GenBank/DDBJ whole genome shotgun (WGS) entry which is preliminary data.</text>
</comment>
<dbReference type="AlphaFoldDB" id="A0AAV5I9C5"/>
<evidence type="ECO:0000313" key="2">
    <source>
        <dbReference type="Proteomes" id="UP001054252"/>
    </source>
</evidence>
<sequence>MCSNEYVRTCLALPSLEEMHNFTWESHSDKFPTLTSVLVDDSVQCAQKHASHLIFQVSTPCFLYSYSFIGHLHSLPQSNTIEVDFCCQHLEDMSMMESDTNKESKRPKCKTWACNCSPQSILAIPAQPEMTAAKVNSLGHRHLIPVSIEMPLWHFLLVSAKHKLI</sequence>
<protein>
    <submittedName>
        <fullName evidence="1">Uncharacterized protein</fullName>
    </submittedName>
</protein>
<gene>
    <name evidence="1" type="ORF">SLEP1_g7968</name>
</gene>
<accession>A0AAV5I9C5</accession>
<dbReference type="EMBL" id="BPVZ01000008">
    <property type="protein sequence ID" value="GKU94472.1"/>
    <property type="molecule type" value="Genomic_DNA"/>
</dbReference>
<reference evidence="1 2" key="1">
    <citation type="journal article" date="2021" name="Commun. Biol.">
        <title>The genome of Shorea leprosula (Dipterocarpaceae) highlights the ecological relevance of drought in aseasonal tropical rainforests.</title>
        <authorList>
            <person name="Ng K.K.S."/>
            <person name="Kobayashi M.J."/>
            <person name="Fawcett J.A."/>
            <person name="Hatakeyama M."/>
            <person name="Paape T."/>
            <person name="Ng C.H."/>
            <person name="Ang C.C."/>
            <person name="Tnah L.H."/>
            <person name="Lee C.T."/>
            <person name="Nishiyama T."/>
            <person name="Sese J."/>
            <person name="O'Brien M.J."/>
            <person name="Copetti D."/>
            <person name="Mohd Noor M.I."/>
            <person name="Ong R.C."/>
            <person name="Putra M."/>
            <person name="Sireger I.Z."/>
            <person name="Indrioko S."/>
            <person name="Kosugi Y."/>
            <person name="Izuno A."/>
            <person name="Isagi Y."/>
            <person name="Lee S.L."/>
            <person name="Shimizu K.K."/>
        </authorList>
    </citation>
    <scope>NUCLEOTIDE SEQUENCE [LARGE SCALE GENOMIC DNA]</scope>
    <source>
        <strain evidence="1">214</strain>
    </source>
</reference>
<proteinExistence type="predicted"/>
<dbReference type="Proteomes" id="UP001054252">
    <property type="component" value="Unassembled WGS sequence"/>
</dbReference>
<organism evidence="1 2">
    <name type="scientific">Rubroshorea leprosula</name>
    <dbReference type="NCBI Taxonomy" id="152421"/>
    <lineage>
        <taxon>Eukaryota</taxon>
        <taxon>Viridiplantae</taxon>
        <taxon>Streptophyta</taxon>
        <taxon>Embryophyta</taxon>
        <taxon>Tracheophyta</taxon>
        <taxon>Spermatophyta</taxon>
        <taxon>Magnoliopsida</taxon>
        <taxon>eudicotyledons</taxon>
        <taxon>Gunneridae</taxon>
        <taxon>Pentapetalae</taxon>
        <taxon>rosids</taxon>
        <taxon>malvids</taxon>
        <taxon>Malvales</taxon>
        <taxon>Dipterocarpaceae</taxon>
        <taxon>Rubroshorea</taxon>
    </lineage>
</organism>
<evidence type="ECO:0000313" key="1">
    <source>
        <dbReference type="EMBL" id="GKU94472.1"/>
    </source>
</evidence>
<keyword evidence="2" id="KW-1185">Reference proteome</keyword>